<dbReference type="PANTHER" id="PTHR43270:SF12">
    <property type="entry name" value="SUCCINYL-DIAMINOPIMELATE DESUCCINYLASE"/>
    <property type="match status" value="1"/>
</dbReference>
<reference evidence="4 5" key="1">
    <citation type="submission" date="2024-09" db="EMBL/GenBank/DDBJ databases">
        <authorList>
            <person name="Sun Q."/>
            <person name="Mori K."/>
        </authorList>
    </citation>
    <scope>NUCLEOTIDE SEQUENCE [LARGE SCALE GENOMIC DNA]</scope>
    <source>
        <strain evidence="4 5">JCM 3307</strain>
    </source>
</reference>
<keyword evidence="3" id="KW-0378">Hydrolase</keyword>
<accession>A0ABV5M611</accession>
<evidence type="ECO:0000256" key="2">
    <source>
        <dbReference type="ARBA" id="ARBA00022723"/>
    </source>
</evidence>
<dbReference type="InterPro" id="IPR051458">
    <property type="entry name" value="Cyt/Met_Dipeptidase"/>
</dbReference>
<dbReference type="Proteomes" id="UP001589608">
    <property type="component" value="Unassembled WGS sequence"/>
</dbReference>
<dbReference type="Gene3D" id="3.40.630.10">
    <property type="entry name" value="Zn peptidases"/>
    <property type="match status" value="1"/>
</dbReference>
<evidence type="ECO:0000256" key="3">
    <source>
        <dbReference type="ARBA" id="ARBA00022801"/>
    </source>
</evidence>
<protein>
    <recommendedName>
        <fullName evidence="6">M20 family dipeptidase</fullName>
    </recommendedName>
</protein>
<gene>
    <name evidence="4" type="ORF">ACFFTR_14530</name>
</gene>
<name>A0ABV5M611_9ACTN</name>
<evidence type="ECO:0008006" key="6">
    <source>
        <dbReference type="Google" id="ProtNLM"/>
    </source>
</evidence>
<proteinExistence type="predicted"/>
<dbReference type="PANTHER" id="PTHR43270">
    <property type="entry name" value="BETA-ALA-HIS DIPEPTIDASE"/>
    <property type="match status" value="1"/>
</dbReference>
<dbReference type="SUPFAM" id="SSF53187">
    <property type="entry name" value="Zn-dependent exopeptidases"/>
    <property type="match status" value="1"/>
</dbReference>
<dbReference type="RefSeq" id="WP_246656457.1">
    <property type="nucleotide sequence ID" value="NZ_CP061913.1"/>
</dbReference>
<dbReference type="EMBL" id="JBHMCA010000025">
    <property type="protein sequence ID" value="MFB9444292.1"/>
    <property type="molecule type" value="Genomic_DNA"/>
</dbReference>
<organism evidence="4 5">
    <name type="scientific">Dactylosporangium vinaceum</name>
    <dbReference type="NCBI Taxonomy" id="53362"/>
    <lineage>
        <taxon>Bacteria</taxon>
        <taxon>Bacillati</taxon>
        <taxon>Actinomycetota</taxon>
        <taxon>Actinomycetes</taxon>
        <taxon>Micromonosporales</taxon>
        <taxon>Micromonosporaceae</taxon>
        <taxon>Dactylosporangium</taxon>
    </lineage>
</organism>
<sequence length="92" mass="10231">MHEFLARHQAELVEQLIGWVRLRSVAGLPEREPDLLRSAHWLAGELRAVGFPVVDIWKVPGAPAVYAEWCAAPGAPTVLVYSHHDVRAAKDE</sequence>
<comment type="caution">
    <text evidence="4">The sequence shown here is derived from an EMBL/GenBank/DDBJ whole genome shotgun (WGS) entry which is preliminary data.</text>
</comment>
<evidence type="ECO:0000256" key="1">
    <source>
        <dbReference type="ARBA" id="ARBA00022670"/>
    </source>
</evidence>
<keyword evidence="2" id="KW-0479">Metal-binding</keyword>
<evidence type="ECO:0000313" key="4">
    <source>
        <dbReference type="EMBL" id="MFB9444292.1"/>
    </source>
</evidence>
<keyword evidence="1" id="KW-0645">Protease</keyword>
<evidence type="ECO:0000313" key="5">
    <source>
        <dbReference type="Proteomes" id="UP001589608"/>
    </source>
</evidence>
<keyword evidence="5" id="KW-1185">Reference proteome</keyword>